<evidence type="ECO:0000313" key="1">
    <source>
        <dbReference type="EMBL" id="KAI3367858.1"/>
    </source>
</evidence>
<comment type="caution">
    <text evidence="1">The sequence shown here is derived from an EMBL/GenBank/DDBJ whole genome shotgun (WGS) entry which is preliminary data.</text>
</comment>
<organism evidence="1 2">
    <name type="scientific">Scortum barcoo</name>
    <name type="common">barcoo grunter</name>
    <dbReference type="NCBI Taxonomy" id="214431"/>
    <lineage>
        <taxon>Eukaryota</taxon>
        <taxon>Metazoa</taxon>
        <taxon>Chordata</taxon>
        <taxon>Craniata</taxon>
        <taxon>Vertebrata</taxon>
        <taxon>Euteleostomi</taxon>
        <taxon>Actinopterygii</taxon>
        <taxon>Neopterygii</taxon>
        <taxon>Teleostei</taxon>
        <taxon>Neoteleostei</taxon>
        <taxon>Acanthomorphata</taxon>
        <taxon>Eupercaria</taxon>
        <taxon>Centrarchiformes</taxon>
        <taxon>Terapontoidei</taxon>
        <taxon>Terapontidae</taxon>
        <taxon>Scortum</taxon>
    </lineage>
</organism>
<sequence length="1999" mass="220345">MRRTGLNTQEEREVETGEETNGDREVLFFFGYDLIISLFLSDQQYSWSPSQYFDEDSYSPPPRNMKGLSGGRPAQLQLTSPTSVHTCGLAECDHSLDHHLHHGNSRPPSYLLSPTESCPLESHHRCSPRSSIHSECMVMPVSMSTTDHSISSSTFPRMHYGSASRDSGGNNSGGRESRDDGGSSSHGGSSKMNRIPANLLDQFEKQMPLHRDGFHTLQYQRTSTTTTTTEQRNESPGRIRHLVHSVQKLFTKSHSLEGSSKMNGTKSDSHRDSTHHHHHHHQGHHKHSKRSKSKDRKSDGSGKQRSGGWWSSDDNLDSDSTYRTPSVMSRHPMDHISHCYPDSMHGHLAGDLSLKTSKSNNDVKCSACESISMAPEGKFMKRSSWSTLTVSQAKEAYRKSSLNLEKPMTPTDLKPNLRPCHYLQVPQDDWGGYPGDGKDDEIPCRRMRSSSYVKAMGDEESGESDSSPKTSPQKSVRPDALVKAIIRPRDLLDSQSSYRLDKINSDMRNYITNFAADLSQSYHLQATRDMHPSIALDPSANYNSPKFRSRNQSYMRAVSTLSQASCVSQVSQVSETEINGQFESVCESVFSEVESQAMEALDLPGCFRTRSHSYLRAIQAGYSQDDDCIPPMASTVTSTIRSTTDRNYVQEDSCLPDQASVHEDLADTAPLAHDDLGCPIRRDRLYQHDSMGATAKPLSGPPVSPSLFRSPRSSAPERPSPKAIQASIKESATLAAAISMQWKEEVSAMRRELADLRRDLCKELRAFNSNFNTFTQHYNTWSPQGGNMAAGADVGLGGGVGAGTGTGPRAATGTGTELGGLGTSAADRGTGGAREKKPQISKVSVGTQARSKVLIRQSTADAAVNCPDEKEEKKGARRNLPKQLSMDPSILACPQSMYVESAIPLSLDPILPSSVRAVEPEPFDLNAAPFSAKPEPELPDHAIVSSSDLVTNEPVTTDCIAPLSSEAALKSQDDSVTVEQKILITPQLINIDPANESHSDTEISHPDRVKSQDPELIERDTIRLPYPVPVVTVSPPEEHDFEIMSDSDSPDPVTVDEPDSVSQDPTTVSLPYSGSEDPDPADPTELEPKPSDLPIVTSSDPISQCPLSVCDAPILDLDTVTPCNLETDIRCPSIVVSEYLDTDSPASPTDSDTNPDPIITFPDYPSEPSLEKSDTPEQMTSAPTFASSSIENQPNTEPECQDSEWPPLPEPLDTNPIYHADLVHFDLVMLTSLDQDDLDSVFMDPEPEPFDLSVDSPSNTEDLDPPFYQSDCPSSPLPTVDPTTLGPLDASHSTEFICLDPAMEYRLAHMPQDVALELHEVPLPQVTVTISPPSSVSPDTSLEMDFGPTSPAPDPLPLDTDPSPPDPEDIPLVDLAQMEPDDMKVETLQCMGVSQEHVELVEEETPGERATSEQAAFLWYRWQRRGQRQESLHRSASVELWSGRYEYNSAEITYVSLTLMIHVARRIQFCLPSTCSIDRTPQQTPAITYTPSYKKTPPPVPPRTTSKPLISITAQSSTESTQDAYHEGRHLHGGMWAPDGLGLGLNPGRALYNSNDSLDSTKAVTIAMEAAGVMAGKRHPSTDSHSSVLTCDKAILVSKAEEYLKTPRSSIGIQVEAATDSESESKGSREYHSVGIQVEDNKKGQGRFKRSNSVTAAVQADMELEGFPIMEDKGLQFGGGFQRHSEPSTPTQYGAVRTVRTQGLFSYREDYRTPAEPPSPRETTSETTWQLEPPSPRESATSPTESGRASPSLRRDGSWFMQLLHTETKRMEGWCKEMEAEAEENDLSEEILGKIRSAVGSAQLLMSQKFQQFYWLCQQNLCPEHGGATIGDRPVHQETWRSTARALQNDLQQATNVHVSAQTVRNRLHEGGMRGPDVHRTPVPCRGPPLRILAGFWDLLQLSVDDVTVKFDQLQQIKNNNWRPIDSPEKKPPAPVPKKTVRQKSMITREKSLDLPDRHRQEARRRLMAAKRAASFRQNSASERADSIEIYIPEAQTRL</sequence>
<dbReference type="EMBL" id="CM041539">
    <property type="protein sequence ID" value="KAI3367858.1"/>
    <property type="molecule type" value="Genomic_DNA"/>
</dbReference>
<reference evidence="1" key="1">
    <citation type="submission" date="2022-04" db="EMBL/GenBank/DDBJ databases">
        <title>Jade perch genome.</title>
        <authorList>
            <person name="Chao B."/>
        </authorList>
    </citation>
    <scope>NUCLEOTIDE SEQUENCE</scope>
    <source>
        <strain evidence="1">CB-2022</strain>
    </source>
</reference>
<accession>A0ACB8WK59</accession>
<dbReference type="Proteomes" id="UP000831701">
    <property type="component" value="Chromosome 9"/>
</dbReference>
<keyword evidence="2" id="KW-1185">Reference proteome</keyword>
<protein>
    <submittedName>
        <fullName evidence="1">Uncharacterized protein</fullName>
    </submittedName>
</protein>
<gene>
    <name evidence="1" type="ORF">L3Q82_026690</name>
</gene>
<proteinExistence type="predicted"/>
<name>A0ACB8WK59_9TELE</name>
<evidence type="ECO:0000313" key="2">
    <source>
        <dbReference type="Proteomes" id="UP000831701"/>
    </source>
</evidence>